<evidence type="ECO:0000256" key="4">
    <source>
        <dbReference type="ARBA" id="ARBA00022833"/>
    </source>
</evidence>
<comment type="caution">
    <text evidence="5">The sequence shown here is derived from an EMBL/GenBank/DDBJ whole genome shotgun (WGS) entry which is preliminary data.</text>
</comment>
<reference evidence="5 6" key="1">
    <citation type="submission" date="2024-02" db="EMBL/GenBank/DDBJ databases">
        <title>First draft genome assembly of two strains of Seiridium cardinale.</title>
        <authorList>
            <person name="Emiliani G."/>
            <person name="Scali E."/>
        </authorList>
    </citation>
    <scope>NUCLEOTIDE SEQUENCE [LARGE SCALE GENOMIC DNA]</scope>
    <source>
        <strain evidence="5 6">BM-138-000479</strain>
    </source>
</reference>
<organism evidence="5 6">
    <name type="scientific">Seiridium cardinale</name>
    <dbReference type="NCBI Taxonomy" id="138064"/>
    <lineage>
        <taxon>Eukaryota</taxon>
        <taxon>Fungi</taxon>
        <taxon>Dikarya</taxon>
        <taxon>Ascomycota</taxon>
        <taxon>Pezizomycotina</taxon>
        <taxon>Sordariomycetes</taxon>
        <taxon>Xylariomycetidae</taxon>
        <taxon>Amphisphaeriales</taxon>
        <taxon>Sporocadaceae</taxon>
        <taxon>Seiridium</taxon>
    </lineage>
</organism>
<evidence type="ECO:0000256" key="3">
    <source>
        <dbReference type="ARBA" id="ARBA00022723"/>
    </source>
</evidence>
<dbReference type="InterPro" id="IPR036874">
    <property type="entry name" value="Carbonic_anhydrase_sf"/>
</dbReference>
<dbReference type="EMBL" id="JARVKM010000054">
    <property type="protein sequence ID" value="KAK9773101.1"/>
    <property type="molecule type" value="Genomic_DNA"/>
</dbReference>
<dbReference type="InterPro" id="IPR001765">
    <property type="entry name" value="Carbonic_anhydrase"/>
</dbReference>
<comment type="similarity">
    <text evidence="2">Belongs to the beta-class carbonic anhydrase family.</text>
</comment>
<evidence type="ECO:0000313" key="6">
    <source>
        <dbReference type="Proteomes" id="UP001465668"/>
    </source>
</evidence>
<dbReference type="SUPFAM" id="SSF53056">
    <property type="entry name" value="beta-carbonic anhydrase, cab"/>
    <property type="match status" value="1"/>
</dbReference>
<dbReference type="Pfam" id="PF06500">
    <property type="entry name" value="FrsA-like"/>
    <property type="match status" value="1"/>
</dbReference>
<gene>
    <name evidence="5" type="ORF">SCAR479_10223</name>
</gene>
<evidence type="ECO:0000256" key="2">
    <source>
        <dbReference type="ARBA" id="ARBA00006217"/>
    </source>
</evidence>
<dbReference type="SMART" id="SM00947">
    <property type="entry name" value="Pro_CA"/>
    <property type="match status" value="1"/>
</dbReference>
<accession>A0ABR2XH28</accession>
<dbReference type="Proteomes" id="UP001465668">
    <property type="component" value="Unassembled WGS sequence"/>
</dbReference>
<evidence type="ECO:0000256" key="1">
    <source>
        <dbReference type="ARBA" id="ARBA00001947"/>
    </source>
</evidence>
<keyword evidence="3" id="KW-0479">Metal-binding</keyword>
<dbReference type="PANTHER" id="PTHR43175:SF3">
    <property type="entry name" value="CARBON DISULFIDE HYDROLASE"/>
    <property type="match status" value="1"/>
</dbReference>
<dbReference type="Gene3D" id="3.40.50.1820">
    <property type="entry name" value="alpha/beta hydrolase"/>
    <property type="match status" value="1"/>
</dbReference>
<dbReference type="Pfam" id="PF00484">
    <property type="entry name" value="Pro_CA"/>
    <property type="match status" value="1"/>
</dbReference>
<dbReference type="PANTHER" id="PTHR43175">
    <property type="entry name" value="CARBONIC ANHYDRASE"/>
    <property type="match status" value="1"/>
</dbReference>
<sequence>MAAPNGKFFIQDKLSTPAPHHADFRALWETKWREPCTLGLYPFMFGSIKDFEPVVASIIQKELKEPYDWDEYASCFFPKAEELAAMAETAEKAGEREKASELYLRASALYRIARFPAPRTEKQRYAWTVGKETARKGLGLHAYPMVQVSIPHTHTKEGDGDVLPGFYHIPTHASQSKKVPLVIIFTGLDGYRTELSVWKEGWRQVGCATLVVEIPGTGDNPGAPSDPTSPDRVWTSMFDWIGKQDAIDQDKIVNWGFSTGGYYSIRLAHTHADKLKGVAALGGGCHYMFDPEWLDHADHLEYPFDLAHTLCHKYGYGKDFEKFKKEARGKFSLLEDGTLDKPCTKLLLVNGTEDEIFPIDDYYLCLQHGSPKEARFVAGKKHMGEPDSFFIILRWLSALLDIEIDIGSDCSQWRVCISAATPIISQLAQAVFALRDDSDDGELWKRLSDPSFQRDARTTTAQYGHMTLARQGRTMSAIQENFQEKNAEYAEKFTKGHLALPPAKKYLVLTCMDARIDPAAAFGIELGDAHVIRNAGASARDAQRSIIISEQLLGTREILLVKHTGCGMLTFQNEDAHGLVKKNLGESASSEIAGLDFLPFPELEEAVKEDVKFLQGTETIPKDVPMSGWVYEVETGKLLDPDSGSATTIA</sequence>
<proteinExistence type="inferred from homology"/>
<evidence type="ECO:0000313" key="5">
    <source>
        <dbReference type="EMBL" id="KAK9773101.1"/>
    </source>
</evidence>
<dbReference type="CDD" id="cd03379">
    <property type="entry name" value="beta_CA_cladeD"/>
    <property type="match status" value="1"/>
</dbReference>
<name>A0ABR2XH28_9PEZI</name>
<keyword evidence="6" id="KW-1185">Reference proteome</keyword>
<dbReference type="InterPro" id="IPR010520">
    <property type="entry name" value="FrsA-like"/>
</dbReference>
<comment type="cofactor">
    <cofactor evidence="1">
        <name>Zn(2+)</name>
        <dbReference type="ChEBI" id="CHEBI:29105"/>
    </cofactor>
</comment>
<protein>
    <submittedName>
        <fullName evidence="5">Alpha/Beta hydrolase protein</fullName>
    </submittedName>
</protein>
<dbReference type="Gene3D" id="3.40.1050.10">
    <property type="entry name" value="Carbonic anhydrase"/>
    <property type="match status" value="1"/>
</dbReference>
<keyword evidence="4" id="KW-0862">Zinc</keyword>
<dbReference type="SUPFAM" id="SSF53474">
    <property type="entry name" value="alpha/beta-Hydrolases"/>
    <property type="match status" value="1"/>
</dbReference>
<keyword evidence="5" id="KW-0378">Hydrolase</keyword>
<dbReference type="InterPro" id="IPR029058">
    <property type="entry name" value="AB_hydrolase_fold"/>
</dbReference>
<dbReference type="GO" id="GO:0016787">
    <property type="term" value="F:hydrolase activity"/>
    <property type="evidence" value="ECO:0007669"/>
    <property type="project" value="UniProtKB-KW"/>
</dbReference>